<dbReference type="Proteomes" id="UP000004088">
    <property type="component" value="Unassembled WGS sequence"/>
</dbReference>
<evidence type="ECO:0000313" key="3">
    <source>
        <dbReference type="Proteomes" id="UP000004088"/>
    </source>
</evidence>
<name>F0EYW0_9NEIS</name>
<dbReference type="STRING" id="888741.HMPREF9098_1044"/>
<keyword evidence="1" id="KW-0472">Membrane</keyword>
<keyword evidence="3" id="KW-1185">Reference proteome</keyword>
<protein>
    <submittedName>
        <fullName evidence="2">Uncharacterized protein</fullName>
    </submittedName>
</protein>
<dbReference type="RefSeq" id="WP_003782450.1">
    <property type="nucleotide sequence ID" value="NZ_GL870929.1"/>
</dbReference>
<feature type="transmembrane region" description="Helical" evidence="1">
    <location>
        <begin position="12"/>
        <end position="35"/>
    </location>
</feature>
<keyword evidence="1" id="KW-0812">Transmembrane</keyword>
<comment type="caution">
    <text evidence="2">The sequence shown here is derived from an EMBL/GenBank/DDBJ whole genome shotgun (WGS) entry which is preliminary data.</text>
</comment>
<dbReference type="HOGENOM" id="CLU_1530546_0_0_4"/>
<organism evidence="2 3">
    <name type="scientific">Kingella denitrificans ATCC 33394</name>
    <dbReference type="NCBI Taxonomy" id="888741"/>
    <lineage>
        <taxon>Bacteria</taxon>
        <taxon>Pseudomonadati</taxon>
        <taxon>Pseudomonadota</taxon>
        <taxon>Betaproteobacteria</taxon>
        <taxon>Neisseriales</taxon>
        <taxon>Neisseriaceae</taxon>
        <taxon>Kingella</taxon>
    </lineage>
</organism>
<keyword evidence="1" id="KW-1133">Transmembrane helix</keyword>
<proteinExistence type="predicted"/>
<sequence length="175" mass="20210">MTPRIFITTTVLKLLIAIAHLIAWWLLMMVMAWGFRQLPAEQYAEGDAISPMFTVLVRTPQGKVLPQRLQNLKSNETLLRQAFSRDDENGRFFSLTPVAPDAFELFVNYDTAQFTQRYRITADGKVVPLSFKSWSAGHGFILFLLSFPLFALLKWLLRRWLFRLPLRHSDAAPSH</sequence>
<reference evidence="2 3" key="1">
    <citation type="submission" date="2011-01" db="EMBL/GenBank/DDBJ databases">
        <authorList>
            <person name="Muzny D."/>
            <person name="Qin X."/>
            <person name="Deng J."/>
            <person name="Jiang H."/>
            <person name="Liu Y."/>
            <person name="Qu J."/>
            <person name="Song X.-Z."/>
            <person name="Zhang L."/>
            <person name="Thornton R."/>
            <person name="Coyle M."/>
            <person name="Francisco L."/>
            <person name="Jackson L."/>
            <person name="Javaid M."/>
            <person name="Korchina V."/>
            <person name="Kovar C."/>
            <person name="Mata R."/>
            <person name="Mathew T."/>
            <person name="Ngo R."/>
            <person name="Nguyen L."/>
            <person name="Nguyen N."/>
            <person name="Okwuonu G."/>
            <person name="Ongeri F."/>
            <person name="Pham C."/>
            <person name="Simmons D."/>
            <person name="Wilczek-Boney K."/>
            <person name="Hale W."/>
            <person name="Jakkamsetti A."/>
            <person name="Pham P."/>
            <person name="Ruth R."/>
            <person name="San Lucas F."/>
            <person name="Warren J."/>
            <person name="Zhang J."/>
            <person name="Zhao Z."/>
            <person name="Zhou C."/>
            <person name="Zhu D."/>
            <person name="Lee S."/>
            <person name="Bess C."/>
            <person name="Blankenburg K."/>
            <person name="Forbes L."/>
            <person name="Fu Q."/>
            <person name="Gubbala S."/>
            <person name="Hirani K."/>
            <person name="Jayaseelan J.C."/>
            <person name="Lara F."/>
            <person name="Munidasa M."/>
            <person name="Palculict T."/>
            <person name="Patil S."/>
            <person name="Pu L.-L."/>
            <person name="Saada N."/>
            <person name="Tang L."/>
            <person name="Weissenberger G."/>
            <person name="Zhu Y."/>
            <person name="Hemphill L."/>
            <person name="Shang Y."/>
            <person name="Youmans B."/>
            <person name="Ayvaz T."/>
            <person name="Ross M."/>
            <person name="Santibanez J."/>
            <person name="Aqrawi P."/>
            <person name="Gross S."/>
            <person name="Joshi V."/>
            <person name="Fowler G."/>
            <person name="Nazareth L."/>
            <person name="Reid J."/>
            <person name="Worley K."/>
            <person name="Petrosino J."/>
            <person name="Highlander S."/>
            <person name="Gibbs R."/>
        </authorList>
    </citation>
    <scope>NUCLEOTIDE SEQUENCE [LARGE SCALE GENOMIC DNA]</scope>
    <source>
        <strain evidence="2 3">ATCC 33394</strain>
    </source>
</reference>
<feature type="transmembrane region" description="Helical" evidence="1">
    <location>
        <begin position="136"/>
        <end position="157"/>
    </location>
</feature>
<evidence type="ECO:0000256" key="1">
    <source>
        <dbReference type="SAM" id="Phobius"/>
    </source>
</evidence>
<dbReference type="AlphaFoldDB" id="F0EYW0"/>
<dbReference type="EMBL" id="AEWV01000015">
    <property type="protein sequence ID" value="EGC17718.1"/>
    <property type="molecule type" value="Genomic_DNA"/>
</dbReference>
<evidence type="ECO:0000313" key="2">
    <source>
        <dbReference type="EMBL" id="EGC17718.1"/>
    </source>
</evidence>
<accession>F0EYW0</accession>
<gene>
    <name evidence="2" type="ORF">HMPREF9098_1044</name>
</gene>